<evidence type="ECO:0000259" key="1">
    <source>
        <dbReference type="Pfam" id="PF00753"/>
    </source>
</evidence>
<dbReference type="EMBL" id="BART01020905">
    <property type="protein sequence ID" value="GAG93736.1"/>
    <property type="molecule type" value="Genomic_DNA"/>
</dbReference>
<name>X1DBC0_9ZZZZ</name>
<dbReference type="Pfam" id="PF00753">
    <property type="entry name" value="Lactamase_B"/>
    <property type="match status" value="1"/>
</dbReference>
<feature type="non-terminal residue" evidence="2">
    <location>
        <position position="1"/>
    </location>
</feature>
<organism evidence="2">
    <name type="scientific">marine sediment metagenome</name>
    <dbReference type="NCBI Taxonomy" id="412755"/>
    <lineage>
        <taxon>unclassified sequences</taxon>
        <taxon>metagenomes</taxon>
        <taxon>ecological metagenomes</taxon>
    </lineage>
</organism>
<proteinExistence type="predicted"/>
<comment type="caution">
    <text evidence="2">The sequence shown here is derived from an EMBL/GenBank/DDBJ whole genome shotgun (WGS) entry which is preliminary data.</text>
</comment>
<dbReference type="Gene3D" id="3.60.15.10">
    <property type="entry name" value="Ribonuclease Z/Hydroxyacylglutathione hydrolase-like"/>
    <property type="match status" value="1"/>
</dbReference>
<dbReference type="AlphaFoldDB" id="X1DBC0"/>
<protein>
    <recommendedName>
        <fullName evidence="1">Metallo-beta-lactamase domain-containing protein</fullName>
    </recommendedName>
</protein>
<accession>X1DBC0</accession>
<dbReference type="InterPro" id="IPR001279">
    <property type="entry name" value="Metallo-B-lactamas"/>
</dbReference>
<dbReference type="InterPro" id="IPR036866">
    <property type="entry name" value="RibonucZ/Hydroxyglut_hydro"/>
</dbReference>
<sequence length="135" mass="16317">YSNISCIYYTFIIFNISGEVNKQKYDYKQNYQRNYEIWNKRFGYDPIGEPQISHVLITHSHSDHVSDIKILDPRVINVSSKISKEFLDHFEFIQSDTFTGITQYRENFILVPYRADLTKLRRGYKRDIEMKERIY</sequence>
<evidence type="ECO:0000313" key="2">
    <source>
        <dbReference type="EMBL" id="GAG93736.1"/>
    </source>
</evidence>
<reference evidence="2" key="1">
    <citation type="journal article" date="2014" name="Front. Microbiol.">
        <title>High frequency of phylogenetically diverse reductive dehalogenase-homologous genes in deep subseafloor sedimentary metagenomes.</title>
        <authorList>
            <person name="Kawai M."/>
            <person name="Futagami T."/>
            <person name="Toyoda A."/>
            <person name="Takaki Y."/>
            <person name="Nishi S."/>
            <person name="Hori S."/>
            <person name="Arai W."/>
            <person name="Tsubouchi T."/>
            <person name="Morono Y."/>
            <person name="Uchiyama I."/>
            <person name="Ito T."/>
            <person name="Fujiyama A."/>
            <person name="Inagaki F."/>
            <person name="Takami H."/>
        </authorList>
    </citation>
    <scope>NUCLEOTIDE SEQUENCE</scope>
    <source>
        <strain evidence="2">Expedition CK06-06</strain>
    </source>
</reference>
<dbReference type="SUPFAM" id="SSF56281">
    <property type="entry name" value="Metallo-hydrolase/oxidoreductase"/>
    <property type="match status" value="1"/>
</dbReference>
<gene>
    <name evidence="2" type="ORF">S01H4_38722</name>
</gene>
<feature type="domain" description="Metallo-beta-lactamase" evidence="1">
    <location>
        <begin position="48"/>
        <end position="95"/>
    </location>
</feature>